<gene>
    <name evidence="2" type="ORF">KGB56_13950</name>
</gene>
<dbReference type="Pfam" id="PF05136">
    <property type="entry name" value="Phage_portal_2"/>
    <property type="match status" value="1"/>
</dbReference>
<feature type="region of interest" description="Disordered" evidence="1">
    <location>
        <begin position="283"/>
        <end position="318"/>
    </location>
</feature>
<dbReference type="NCBIfam" id="TIGR01539">
    <property type="entry name" value="portal_lambda"/>
    <property type="match status" value="1"/>
</dbReference>
<dbReference type="InterPro" id="IPR006429">
    <property type="entry name" value="Phage_lambda_portal"/>
</dbReference>
<sequence>MMGAFSNLFGRRKKPVEQPLKQPGRVVRKYKAARPDRLVGFKLMGLNSSLMRDAQEDLLGLVSHSREQSQNNDYLKGFFSHLRRNVVGRAGMQIKPVARLEDGSLDRDSNKIIRDGFLEWSRKGICTTCGKFSFADSQRIALTSTARDGNFLARKYFGPEFGPFGFQIQHLDVTMLDVELNKELNHGHYILAGVECNAVDRPIAYHMFKHNRSYYGGRGERIRIPAKEIVHLYSPYDQTAPVIGVPWAHTALRRMAQMNSFEEAALANAVYGAQKMGFYTRSADADPDEELGRGERAATNGEAEDVEEEEFFDEEERPRLEQMEAGVLEELPEGYDFKAFDPAYPNGEMEPFIKIMLRAVCTGLDVAYSSLSSDLEKANFSSLRAGLGEEREQWGVLQGWLAEHYCGSIFPDWLRTAMLSRQVRLPMAQLARFQAVEWTGRGWQSVNPKDDAAANKSNLEMRLKSPQEIAVERGRTLEDIYDDFEEAGELAKDRGIDLEAVLSASGKVAPPAEKEQPKED</sequence>
<proteinExistence type="predicted"/>
<dbReference type="RefSeq" id="WP_075698843.1">
    <property type="nucleotide sequence ID" value="NZ_CP074126.1"/>
</dbReference>
<protein>
    <submittedName>
        <fullName evidence="2">Phage portal protein</fullName>
    </submittedName>
</protein>
<feature type="compositionally biased region" description="Acidic residues" evidence="1">
    <location>
        <begin position="302"/>
        <end position="315"/>
    </location>
</feature>
<evidence type="ECO:0000313" key="3">
    <source>
        <dbReference type="Proteomes" id="UP000680706"/>
    </source>
</evidence>
<dbReference type="EMBL" id="CP074126">
    <property type="protein sequence ID" value="QUS54494.1"/>
    <property type="molecule type" value="Genomic_DNA"/>
</dbReference>
<keyword evidence="3" id="KW-1185">Reference proteome</keyword>
<accession>A0ABX8AHF9</accession>
<feature type="region of interest" description="Disordered" evidence="1">
    <location>
        <begin position="1"/>
        <end position="21"/>
    </location>
</feature>
<dbReference type="Proteomes" id="UP000680706">
    <property type="component" value="Chromosome"/>
</dbReference>
<evidence type="ECO:0000313" key="2">
    <source>
        <dbReference type="EMBL" id="QUS54494.1"/>
    </source>
</evidence>
<name>A0ABX8AHF9_9HYPH</name>
<reference evidence="2 3" key="1">
    <citation type="journal article" date="2021" name="Angew. Chem. Int. Ed. Engl.">
        <title>A novel family of nonribosomal peptides modulate collective behavior in Pseudovibrio bacteria isolated from marine sponges.</title>
        <authorList>
            <person name="Ioca L.P."/>
            <person name="Dai Y."/>
            <person name="Kunakom S."/>
            <person name="Diaz-Espinosa J."/>
            <person name="Krunic A."/>
            <person name="Crnkovic C.M."/>
            <person name="Orjala J."/>
            <person name="Sanchez L.M."/>
            <person name="Ferreira A.G."/>
            <person name="Berlinck R.G.S."/>
            <person name="Eustaquio A.S."/>
        </authorList>
    </citation>
    <scope>NUCLEOTIDE SEQUENCE [LARGE SCALE GENOMIC DNA]</scope>
    <source>
        <strain evidence="2 3">Ab134</strain>
    </source>
</reference>
<evidence type="ECO:0000256" key="1">
    <source>
        <dbReference type="SAM" id="MobiDB-lite"/>
    </source>
</evidence>
<organism evidence="2 3">
    <name type="scientific">Pseudovibrio brasiliensis</name>
    <dbReference type="NCBI Taxonomy" id="1898042"/>
    <lineage>
        <taxon>Bacteria</taxon>
        <taxon>Pseudomonadati</taxon>
        <taxon>Pseudomonadota</taxon>
        <taxon>Alphaproteobacteria</taxon>
        <taxon>Hyphomicrobiales</taxon>
        <taxon>Stappiaceae</taxon>
        <taxon>Pseudovibrio</taxon>
    </lineage>
</organism>